<reference evidence="2" key="1">
    <citation type="submission" date="2020-01" db="EMBL/GenBank/DDBJ databases">
        <authorList>
            <person name="Meier V. D."/>
            <person name="Meier V D."/>
        </authorList>
    </citation>
    <scope>NUCLEOTIDE SEQUENCE</scope>
    <source>
        <strain evidence="2">HLG_WM_MAG_04</strain>
    </source>
</reference>
<evidence type="ECO:0000256" key="1">
    <source>
        <dbReference type="SAM" id="Phobius"/>
    </source>
</evidence>
<feature type="transmembrane region" description="Helical" evidence="1">
    <location>
        <begin position="12"/>
        <end position="33"/>
    </location>
</feature>
<accession>A0A6S6RUX9</accession>
<keyword evidence="1" id="KW-1133">Transmembrane helix</keyword>
<feature type="transmembrane region" description="Helical" evidence="1">
    <location>
        <begin position="114"/>
        <end position="139"/>
    </location>
</feature>
<evidence type="ECO:0000313" key="2">
    <source>
        <dbReference type="EMBL" id="CAA6800606.1"/>
    </source>
</evidence>
<protein>
    <submittedName>
        <fullName evidence="2">Uncharacterized protein</fullName>
    </submittedName>
</protein>
<dbReference type="AlphaFoldDB" id="A0A6S6RUX9"/>
<proteinExistence type="predicted"/>
<keyword evidence="1" id="KW-0812">Transmembrane</keyword>
<organism evidence="2">
    <name type="scientific">uncultured Sulfurovum sp</name>
    <dbReference type="NCBI Taxonomy" id="269237"/>
    <lineage>
        <taxon>Bacteria</taxon>
        <taxon>Pseudomonadati</taxon>
        <taxon>Campylobacterota</taxon>
        <taxon>Epsilonproteobacteria</taxon>
        <taxon>Campylobacterales</taxon>
        <taxon>Sulfurovaceae</taxon>
        <taxon>Sulfurovum</taxon>
        <taxon>environmental samples</taxon>
    </lineage>
</organism>
<feature type="transmembrane region" description="Helical" evidence="1">
    <location>
        <begin position="53"/>
        <end position="78"/>
    </location>
</feature>
<gene>
    <name evidence="2" type="ORF">HELGO_WM9773</name>
</gene>
<name>A0A6S6RUX9_9BACT</name>
<feature type="transmembrane region" description="Helical" evidence="1">
    <location>
        <begin position="90"/>
        <end position="108"/>
    </location>
</feature>
<keyword evidence="1" id="KW-0472">Membrane</keyword>
<sequence length="142" mass="16773">METSLVHTFYTVTIRYFLLMFLMLLITGIWMLLLHNSLSIESLTDYYVKKSLYGILDVLTPHLFAMGTVIFILTHLLSLKNKNSAFESKVTLLLFLVMLISNFSLFFITELTSWMIWVKLISTILFLLLSFLTMWRVLFRHY</sequence>
<dbReference type="EMBL" id="CACVAX010000001">
    <property type="protein sequence ID" value="CAA6800606.1"/>
    <property type="molecule type" value="Genomic_DNA"/>
</dbReference>